<evidence type="ECO:0000259" key="3">
    <source>
        <dbReference type="PROSITE" id="PS50994"/>
    </source>
</evidence>
<dbReference type="OrthoDB" id="1937754at2759"/>
<feature type="domain" description="Integrase catalytic" evidence="3">
    <location>
        <begin position="278"/>
        <end position="443"/>
    </location>
</feature>
<dbReference type="PROSITE" id="PS50994">
    <property type="entry name" value="INTEGRASE"/>
    <property type="match status" value="1"/>
</dbReference>
<dbReference type="InterPro" id="IPR039537">
    <property type="entry name" value="Retrotran_Ty1/copia-like"/>
</dbReference>
<dbReference type="GO" id="GO:0003676">
    <property type="term" value="F:nucleic acid binding"/>
    <property type="evidence" value="ECO:0007669"/>
    <property type="project" value="InterPro"/>
</dbReference>
<dbReference type="EMBL" id="SZYD01000010">
    <property type="protein sequence ID" value="KAD4981985.1"/>
    <property type="molecule type" value="Genomic_DNA"/>
</dbReference>
<dbReference type="InterPro" id="IPR054722">
    <property type="entry name" value="PolX-like_BBD"/>
</dbReference>
<keyword evidence="1" id="KW-0645">Protease</keyword>
<gene>
    <name evidence="4" type="ORF">E3N88_18656</name>
</gene>
<dbReference type="InterPro" id="IPR036397">
    <property type="entry name" value="RNaseH_sf"/>
</dbReference>
<dbReference type="GO" id="GO:0006508">
    <property type="term" value="P:proteolysis"/>
    <property type="evidence" value="ECO:0007669"/>
    <property type="project" value="UniProtKB-KW"/>
</dbReference>
<dbReference type="SUPFAM" id="SSF53098">
    <property type="entry name" value="Ribonuclease H-like"/>
    <property type="match status" value="1"/>
</dbReference>
<organism evidence="4 5">
    <name type="scientific">Mikania micrantha</name>
    <name type="common">bitter vine</name>
    <dbReference type="NCBI Taxonomy" id="192012"/>
    <lineage>
        <taxon>Eukaryota</taxon>
        <taxon>Viridiplantae</taxon>
        <taxon>Streptophyta</taxon>
        <taxon>Embryophyta</taxon>
        <taxon>Tracheophyta</taxon>
        <taxon>Spermatophyta</taxon>
        <taxon>Magnoliopsida</taxon>
        <taxon>eudicotyledons</taxon>
        <taxon>Gunneridae</taxon>
        <taxon>Pentapetalae</taxon>
        <taxon>asterids</taxon>
        <taxon>campanulids</taxon>
        <taxon>Asterales</taxon>
        <taxon>Asteraceae</taxon>
        <taxon>Asteroideae</taxon>
        <taxon>Heliantheae alliance</taxon>
        <taxon>Eupatorieae</taxon>
        <taxon>Mikania</taxon>
    </lineage>
</organism>
<dbReference type="InterPro" id="IPR025724">
    <property type="entry name" value="GAG-pre-integrase_dom"/>
</dbReference>
<accession>A0A5N6NMQ9</accession>
<evidence type="ECO:0000313" key="5">
    <source>
        <dbReference type="Proteomes" id="UP000326396"/>
    </source>
</evidence>
<feature type="compositionally biased region" description="Pro residues" evidence="2">
    <location>
        <begin position="35"/>
        <end position="53"/>
    </location>
</feature>
<dbReference type="InterPro" id="IPR057670">
    <property type="entry name" value="SH3_retrovirus"/>
</dbReference>
<protein>
    <recommendedName>
        <fullName evidence="3">Integrase catalytic domain-containing protein</fullName>
    </recommendedName>
</protein>
<comment type="caution">
    <text evidence="4">The sequence shown here is derived from an EMBL/GenBank/DDBJ whole genome shotgun (WGS) entry which is preliminary data.</text>
</comment>
<name>A0A5N6NMQ9_9ASTR</name>
<dbReference type="GO" id="GO:0008233">
    <property type="term" value="F:peptidase activity"/>
    <property type="evidence" value="ECO:0007669"/>
    <property type="project" value="UniProtKB-KW"/>
</dbReference>
<reference evidence="4 5" key="1">
    <citation type="submission" date="2019-05" db="EMBL/GenBank/DDBJ databases">
        <title>Mikania micrantha, genome provides insights into the molecular mechanism of rapid growth.</title>
        <authorList>
            <person name="Liu B."/>
        </authorList>
    </citation>
    <scope>NUCLEOTIDE SEQUENCE [LARGE SCALE GENOMIC DNA]</scope>
    <source>
        <strain evidence="4">NLD-2019</strain>
        <tissue evidence="4">Leaf</tissue>
    </source>
</reference>
<evidence type="ECO:0000256" key="2">
    <source>
        <dbReference type="SAM" id="MobiDB-lite"/>
    </source>
</evidence>
<feature type="region of interest" description="Disordered" evidence="2">
    <location>
        <begin position="35"/>
        <end position="72"/>
    </location>
</feature>
<dbReference type="GO" id="GO:0015074">
    <property type="term" value="P:DNA integration"/>
    <property type="evidence" value="ECO:0007669"/>
    <property type="project" value="InterPro"/>
</dbReference>
<dbReference type="InterPro" id="IPR012337">
    <property type="entry name" value="RNaseH-like_sf"/>
</dbReference>
<dbReference type="Pfam" id="PF13976">
    <property type="entry name" value="gag_pre-integrs"/>
    <property type="match status" value="1"/>
</dbReference>
<evidence type="ECO:0000256" key="1">
    <source>
        <dbReference type="ARBA" id="ARBA00022670"/>
    </source>
</evidence>
<dbReference type="AlphaFoldDB" id="A0A5N6NMQ9"/>
<dbReference type="PANTHER" id="PTHR42648:SF30">
    <property type="entry name" value="RIBONUCLEASE H-LIKE DOMAIN, GAG-PRE-INTEGRASE DOMAIN PROTEIN-RELATED"/>
    <property type="match status" value="1"/>
</dbReference>
<proteinExistence type="predicted"/>
<dbReference type="InterPro" id="IPR001584">
    <property type="entry name" value="Integrase_cat-core"/>
</dbReference>
<dbReference type="Pfam" id="PF25597">
    <property type="entry name" value="SH3_retrovirus"/>
    <property type="match status" value="1"/>
</dbReference>
<keyword evidence="5" id="KW-1185">Reference proteome</keyword>
<dbReference type="Proteomes" id="UP000326396">
    <property type="component" value="Linkage Group LG18"/>
</dbReference>
<dbReference type="Pfam" id="PF00665">
    <property type="entry name" value="rve"/>
    <property type="match status" value="1"/>
</dbReference>
<sequence>MSNRSHNPTRPNFWPPTPPYWPPWWTSAPPCPYPTNPGWPPTPWTPPQRPPTPSRSTHAAAEDQQAHLTDYNPLEPTDIAAAFQTMTMDVPDDNWYMDSGATSHLSSDAGKFTSPCATSINLVYVGNGNRVPVLGSGHTTLPSSSRPLLLNNILHTPHILKNLISVRKFTSDNCVSVTFDSFGFSVKDYKTGKLLSRHNSTGPLYSLTSTSPTSASAFLSTSKSETWHYRLGHPGSPVFDFLVSRNFISCNKAKQSFFCHSCQLAKHKRLPFEESTSITLQPFDLLHCDLWTSPLLSKTGYKYYMVLLDDYTHFTWIFPLKFKSETFSKFQQFHKYIQTQFNKSIKCFQCDMGGEFDNTHFKSFANKTGLQFRFSCPQTSQQNGKSERMIRRLNDLMMSLLPHASLPPSYWVEALHTAAYLHNILPSKLINFHTPTTLLYHKQPSYSHLRTFGCGCYPNQNATRPHKVAPRSTLCIFLGYPPNFRGYRCLEVATGKVFLSRHVTFDESTFPFSKSYKPTQNTYTFLEPDPSPLFNFHPPSTIHTPVQPQEIYFPSLRILLCIYSIDINEKSPREFIIQHYHL</sequence>
<evidence type="ECO:0000313" key="4">
    <source>
        <dbReference type="EMBL" id="KAD4981985.1"/>
    </source>
</evidence>
<keyword evidence="1" id="KW-0378">Hydrolase</keyword>
<dbReference type="Pfam" id="PF22936">
    <property type="entry name" value="Pol_BBD"/>
    <property type="match status" value="1"/>
</dbReference>
<dbReference type="Gene3D" id="3.30.420.10">
    <property type="entry name" value="Ribonuclease H-like superfamily/Ribonuclease H"/>
    <property type="match status" value="1"/>
</dbReference>
<dbReference type="PANTHER" id="PTHR42648">
    <property type="entry name" value="TRANSPOSASE, PUTATIVE-RELATED"/>
    <property type="match status" value="1"/>
</dbReference>